<evidence type="ECO:0000256" key="1">
    <source>
        <dbReference type="ARBA" id="ARBA00023015"/>
    </source>
</evidence>
<dbReference type="Proteomes" id="UP000576225">
    <property type="component" value="Unassembled WGS sequence"/>
</dbReference>
<dbReference type="RefSeq" id="WP_168961405.1">
    <property type="nucleotide sequence ID" value="NZ_CALXNT010000016.1"/>
</dbReference>
<keyword evidence="2" id="KW-0238">DNA-binding</keyword>
<dbReference type="Pfam" id="PF00356">
    <property type="entry name" value="LacI"/>
    <property type="match status" value="1"/>
</dbReference>
<dbReference type="SMART" id="SM00354">
    <property type="entry name" value="HTH_LACI"/>
    <property type="match status" value="1"/>
</dbReference>
<dbReference type="CDD" id="cd01392">
    <property type="entry name" value="HTH_LacI"/>
    <property type="match status" value="1"/>
</dbReference>
<dbReference type="PANTHER" id="PTHR30146">
    <property type="entry name" value="LACI-RELATED TRANSCRIPTIONAL REPRESSOR"/>
    <property type="match status" value="1"/>
</dbReference>
<evidence type="ECO:0000313" key="5">
    <source>
        <dbReference type="EMBL" id="NMD85369.1"/>
    </source>
</evidence>
<dbReference type="InterPro" id="IPR028082">
    <property type="entry name" value="Peripla_BP_I"/>
</dbReference>
<evidence type="ECO:0000256" key="2">
    <source>
        <dbReference type="ARBA" id="ARBA00023125"/>
    </source>
</evidence>
<dbReference type="Gene3D" id="1.10.260.40">
    <property type="entry name" value="lambda repressor-like DNA-binding domains"/>
    <property type="match status" value="1"/>
</dbReference>
<dbReference type="GO" id="GO:0000976">
    <property type="term" value="F:transcription cis-regulatory region binding"/>
    <property type="evidence" value="ECO:0007669"/>
    <property type="project" value="TreeGrafter"/>
</dbReference>
<dbReference type="CDD" id="cd06267">
    <property type="entry name" value="PBP1_LacI_sugar_binding-like"/>
    <property type="match status" value="1"/>
</dbReference>
<name>A0A848AVX0_9BACT</name>
<feature type="domain" description="HTH lacI-type" evidence="4">
    <location>
        <begin position="8"/>
        <end position="62"/>
    </location>
</feature>
<reference evidence="5 6" key="1">
    <citation type="submission" date="2020-04" db="EMBL/GenBank/DDBJ databases">
        <authorList>
            <person name="Hitch T.C.A."/>
            <person name="Wylensek D."/>
            <person name="Clavel T."/>
        </authorList>
    </citation>
    <scope>NUCLEOTIDE SEQUENCE [LARGE SCALE GENOMIC DNA]</scope>
    <source>
        <strain evidence="5 6">COR2-253-APC-1A</strain>
    </source>
</reference>
<dbReference type="SUPFAM" id="SSF47413">
    <property type="entry name" value="lambda repressor-like DNA-binding domains"/>
    <property type="match status" value="1"/>
</dbReference>
<dbReference type="InterPro" id="IPR046335">
    <property type="entry name" value="LacI/GalR-like_sensor"/>
</dbReference>
<sequence length="342" mass="37393">MPRKSKKINIRLVAEEAGVSLASVSRVLNNHPDVSEALRRQVMAVVEKNNFTPDKSVERLLRISVIVGVGDITDYIATILTGMGLAANAEGIELSIQRYTGRLPLLRACRLWRCNAVAVISGTEWLDEISALAASGIPCMLINTPLEGERIGYLCSNSYHAALQMLKYVHSQGHRRIAYLGAEPPNRSYQDRMRAYGEFMESIGEAADSLLVPPYPVGHIDGIGRDKEAGYQQTMQLLSRAPDVTAFVCANDEIAFGCYKACFDSGLRIPDDVSVVGCDDQSFAKYLSPGLTTIRMPLTYMGRRSIHILGDYLRGKLAVLPQEHLPAELVIRNSAASPSPGA</sequence>
<comment type="caution">
    <text evidence="5">The sequence shown here is derived from an EMBL/GenBank/DDBJ whole genome shotgun (WGS) entry which is preliminary data.</text>
</comment>
<dbReference type="EMBL" id="JABAEW010000002">
    <property type="protein sequence ID" value="NMD85369.1"/>
    <property type="molecule type" value="Genomic_DNA"/>
</dbReference>
<proteinExistence type="predicted"/>
<evidence type="ECO:0000256" key="3">
    <source>
        <dbReference type="ARBA" id="ARBA00023163"/>
    </source>
</evidence>
<evidence type="ECO:0000259" key="4">
    <source>
        <dbReference type="PROSITE" id="PS50932"/>
    </source>
</evidence>
<gene>
    <name evidence="5" type="ORF">HF882_02100</name>
</gene>
<dbReference type="SUPFAM" id="SSF53822">
    <property type="entry name" value="Periplasmic binding protein-like I"/>
    <property type="match status" value="1"/>
</dbReference>
<protein>
    <submittedName>
        <fullName evidence="5">LacI family transcriptional regulator</fullName>
    </submittedName>
</protein>
<dbReference type="PANTHER" id="PTHR30146:SF109">
    <property type="entry name" value="HTH-TYPE TRANSCRIPTIONAL REGULATOR GALS"/>
    <property type="match status" value="1"/>
</dbReference>
<dbReference type="PROSITE" id="PS50932">
    <property type="entry name" value="HTH_LACI_2"/>
    <property type="match status" value="1"/>
</dbReference>
<dbReference type="Gene3D" id="3.40.50.2300">
    <property type="match status" value="2"/>
</dbReference>
<dbReference type="AlphaFoldDB" id="A0A848AVX0"/>
<dbReference type="InterPro" id="IPR000843">
    <property type="entry name" value="HTH_LacI"/>
</dbReference>
<organism evidence="5 6">
    <name type="scientific">Victivallis vadensis</name>
    <dbReference type="NCBI Taxonomy" id="172901"/>
    <lineage>
        <taxon>Bacteria</taxon>
        <taxon>Pseudomonadati</taxon>
        <taxon>Lentisphaerota</taxon>
        <taxon>Lentisphaeria</taxon>
        <taxon>Victivallales</taxon>
        <taxon>Victivallaceae</taxon>
        <taxon>Victivallis</taxon>
    </lineage>
</organism>
<evidence type="ECO:0000313" key="6">
    <source>
        <dbReference type="Proteomes" id="UP000576225"/>
    </source>
</evidence>
<keyword evidence="1" id="KW-0805">Transcription regulation</keyword>
<accession>A0A848AVX0</accession>
<keyword evidence="3" id="KW-0804">Transcription</keyword>
<dbReference type="InterPro" id="IPR010982">
    <property type="entry name" value="Lambda_DNA-bd_dom_sf"/>
</dbReference>
<dbReference type="Pfam" id="PF13377">
    <property type="entry name" value="Peripla_BP_3"/>
    <property type="match status" value="1"/>
</dbReference>
<dbReference type="GO" id="GO:0003700">
    <property type="term" value="F:DNA-binding transcription factor activity"/>
    <property type="evidence" value="ECO:0007669"/>
    <property type="project" value="TreeGrafter"/>
</dbReference>